<organism evidence="3 4">
    <name type="scientific">Capnocytophaga endodontalis</name>
    <dbReference type="NCBI Taxonomy" id="2708117"/>
    <lineage>
        <taxon>Bacteria</taxon>
        <taxon>Pseudomonadati</taxon>
        <taxon>Bacteroidota</taxon>
        <taxon>Flavobacteriia</taxon>
        <taxon>Flavobacteriales</taxon>
        <taxon>Flavobacteriaceae</taxon>
        <taxon>Capnocytophaga</taxon>
    </lineage>
</organism>
<keyword evidence="4" id="KW-1185">Reference proteome</keyword>
<dbReference type="InterPro" id="IPR001041">
    <property type="entry name" value="2Fe-2S_ferredoxin-type"/>
</dbReference>
<dbReference type="KEGG" id="capn:CBG49_03875"/>
<sequence>MSTYTIHLKNDKSYPCDENTSLLRAALDNDISLEYSCFEARCRSCRVKILQGKVENLQDEKVLTAEEKAAGYVLSCNVVPRSEVILDVEDLAVKLPKPQVTPCKINNITVLTPNIVEVVLRLPPKIVFQFLPGQYVDIIRNGQKRSYSISHSQCEGNELRLFIRNYEGGLFSQYWFNEAKPNDLLRMEGPLGTFFYRNNPNCEEIVLIATGTGIAPIKAILEQLQSTPDLTAHKKIWLLWGGRKREDLFWQPKTTLPNFTYIPVLSREEQWQGAKGYVQEIALQQPIHWQKAQVYACGSEVMIQSAQKLLSEQGLKEENFFADAFIAGNK</sequence>
<dbReference type="PANTHER" id="PTHR47354">
    <property type="entry name" value="NADH OXIDOREDUCTASE HCR"/>
    <property type="match status" value="1"/>
</dbReference>
<dbReference type="RefSeq" id="WP_088593456.1">
    <property type="nucleotide sequence ID" value="NZ_CP022022.1"/>
</dbReference>
<accession>A0A1Z4BLX5</accession>
<dbReference type="InterPro" id="IPR036010">
    <property type="entry name" value="2Fe-2S_ferredoxin-like_sf"/>
</dbReference>
<dbReference type="SUPFAM" id="SSF52343">
    <property type="entry name" value="Ferredoxin reductase-like, C-terminal NADP-linked domain"/>
    <property type="match status" value="1"/>
</dbReference>
<feature type="domain" description="2Fe-2S ferredoxin-type" evidence="1">
    <location>
        <begin position="4"/>
        <end position="99"/>
    </location>
</feature>
<dbReference type="SUPFAM" id="SSF63380">
    <property type="entry name" value="Riboflavin synthase domain-like"/>
    <property type="match status" value="1"/>
</dbReference>
<proteinExistence type="predicted"/>
<evidence type="ECO:0000313" key="3">
    <source>
        <dbReference type="EMBL" id="ASF42291.1"/>
    </source>
</evidence>
<dbReference type="AlphaFoldDB" id="A0A1Z4BLX5"/>
<dbReference type="PRINTS" id="PR00371">
    <property type="entry name" value="FPNCR"/>
</dbReference>
<dbReference type="GO" id="GO:0016491">
    <property type="term" value="F:oxidoreductase activity"/>
    <property type="evidence" value="ECO:0007669"/>
    <property type="project" value="InterPro"/>
</dbReference>
<dbReference type="InterPro" id="IPR001433">
    <property type="entry name" value="OxRdtase_FAD/NAD-bd"/>
</dbReference>
<gene>
    <name evidence="3" type="ORF">CBG49_03875</name>
</gene>
<dbReference type="InterPro" id="IPR008333">
    <property type="entry name" value="Cbr1-like_FAD-bd_dom"/>
</dbReference>
<dbReference type="PROSITE" id="PS51384">
    <property type="entry name" value="FAD_FR"/>
    <property type="match status" value="1"/>
</dbReference>
<evidence type="ECO:0000313" key="4">
    <source>
        <dbReference type="Proteomes" id="UP000197007"/>
    </source>
</evidence>
<dbReference type="Gene3D" id="3.40.50.80">
    <property type="entry name" value="Nucleotide-binding domain of ferredoxin-NADP reductase (FNR) module"/>
    <property type="match status" value="1"/>
</dbReference>
<protein>
    <submittedName>
        <fullName evidence="3">CDP-6-deoxy-L-threo-D-glycero-4-hexulose-3-dehydrase reductase</fullName>
    </submittedName>
</protein>
<dbReference type="Proteomes" id="UP000197007">
    <property type="component" value="Chromosome"/>
</dbReference>
<dbReference type="PROSITE" id="PS51085">
    <property type="entry name" value="2FE2S_FER_2"/>
    <property type="match status" value="1"/>
</dbReference>
<dbReference type="GO" id="GO:0051536">
    <property type="term" value="F:iron-sulfur cluster binding"/>
    <property type="evidence" value="ECO:0007669"/>
    <property type="project" value="InterPro"/>
</dbReference>
<dbReference type="InterPro" id="IPR017938">
    <property type="entry name" value="Riboflavin_synthase-like_b-brl"/>
</dbReference>
<dbReference type="PRINTS" id="PR00410">
    <property type="entry name" value="PHEHYDRXLASE"/>
</dbReference>
<dbReference type="Gene3D" id="3.10.20.30">
    <property type="match status" value="1"/>
</dbReference>
<dbReference type="InterPro" id="IPR001709">
    <property type="entry name" value="Flavoprot_Pyr_Nucl_cyt_Rdtase"/>
</dbReference>
<dbReference type="InterPro" id="IPR017927">
    <property type="entry name" value="FAD-bd_FR_type"/>
</dbReference>
<dbReference type="Pfam" id="PF00175">
    <property type="entry name" value="NAD_binding_1"/>
    <property type="match status" value="1"/>
</dbReference>
<dbReference type="InterPro" id="IPR050415">
    <property type="entry name" value="MRET"/>
</dbReference>
<dbReference type="Pfam" id="PF00111">
    <property type="entry name" value="Fer2"/>
    <property type="match status" value="1"/>
</dbReference>
<dbReference type="EMBL" id="CP022022">
    <property type="protein sequence ID" value="ASF42291.1"/>
    <property type="molecule type" value="Genomic_DNA"/>
</dbReference>
<dbReference type="Gene3D" id="2.40.30.10">
    <property type="entry name" value="Translation factors"/>
    <property type="match status" value="1"/>
</dbReference>
<dbReference type="InterPro" id="IPR012675">
    <property type="entry name" value="Beta-grasp_dom_sf"/>
</dbReference>
<dbReference type="CDD" id="cd00207">
    <property type="entry name" value="fer2"/>
    <property type="match status" value="1"/>
</dbReference>
<dbReference type="SUPFAM" id="SSF54292">
    <property type="entry name" value="2Fe-2S ferredoxin-like"/>
    <property type="match status" value="1"/>
</dbReference>
<dbReference type="Pfam" id="PF00970">
    <property type="entry name" value="FAD_binding_6"/>
    <property type="match status" value="1"/>
</dbReference>
<name>A0A1Z4BLX5_9FLAO</name>
<evidence type="ECO:0000259" key="2">
    <source>
        <dbReference type="PROSITE" id="PS51384"/>
    </source>
</evidence>
<dbReference type="InterPro" id="IPR039261">
    <property type="entry name" value="FNR_nucleotide-bd"/>
</dbReference>
<dbReference type="CDD" id="cd06189">
    <property type="entry name" value="flavin_oxioreductase"/>
    <property type="match status" value="1"/>
</dbReference>
<feature type="domain" description="FAD-binding FR-type" evidence="2">
    <location>
        <begin position="98"/>
        <end position="197"/>
    </location>
</feature>
<dbReference type="PANTHER" id="PTHR47354:SF5">
    <property type="entry name" value="PROTEIN RFBI"/>
    <property type="match status" value="1"/>
</dbReference>
<reference evidence="4" key="1">
    <citation type="submission" date="2017-06" db="EMBL/GenBank/DDBJ databases">
        <title>Complete genome sequence of Capnocytophaga sp. KCOM 1579 (=ChDC OS43) isolated from a human refractory periapical abscess lesion.</title>
        <authorList>
            <person name="Kook J.-K."/>
            <person name="Park S.-N."/>
            <person name="Lim Y.K."/>
            <person name="Roh H."/>
        </authorList>
    </citation>
    <scope>NUCLEOTIDE SEQUENCE [LARGE SCALE GENOMIC DNA]</scope>
    <source>
        <strain evidence="4">ChDC OS43</strain>
    </source>
</reference>
<evidence type="ECO:0000259" key="1">
    <source>
        <dbReference type="PROSITE" id="PS51085"/>
    </source>
</evidence>